<dbReference type="GO" id="GO:0003677">
    <property type="term" value="F:DNA binding"/>
    <property type="evidence" value="ECO:0007669"/>
    <property type="project" value="UniProtKB-KW"/>
</dbReference>
<proteinExistence type="predicted"/>
<dbReference type="EMBL" id="JBHLWN010000031">
    <property type="protein sequence ID" value="MFC0212705.1"/>
    <property type="molecule type" value="Genomic_DNA"/>
</dbReference>
<dbReference type="RefSeq" id="WP_377469908.1">
    <property type="nucleotide sequence ID" value="NZ_JBHLWN010000031.1"/>
</dbReference>
<feature type="chain" id="PRO_5046437348" evidence="2">
    <location>
        <begin position="31"/>
        <end position="522"/>
    </location>
</feature>
<comment type="caution">
    <text evidence="3">The sequence shown here is derived from an EMBL/GenBank/DDBJ whole genome shotgun (WGS) entry which is preliminary data.</text>
</comment>
<dbReference type="PANTHER" id="PTHR12969">
    <property type="entry name" value="NGD5/OSM-6/IFT52"/>
    <property type="match status" value="1"/>
</dbReference>
<evidence type="ECO:0000256" key="2">
    <source>
        <dbReference type="SAM" id="SignalP"/>
    </source>
</evidence>
<evidence type="ECO:0000313" key="3">
    <source>
        <dbReference type="EMBL" id="MFC0212705.1"/>
    </source>
</evidence>
<sequence length="522" mass="56294">MKAPRKLLHLGLALALALPSIWTGSSAVHAIGPNDPAPVIEPATPNGKKVLFDNTHGQTAGAADWVIDGGFSDFANAIAQEGYYVKELRKTAPITYDDLKDYDVFVIPEANIPYKTYEQDALLEYTKKGGSIFFIGDHYNADRNLNRWDSAEVFNGYRRGAFGNPTKGMSAEEANSIGMKDVTSTDWLAQNFGLRFRYNSFDNDTYAKTIVKPEQTFGITKNVSTVAMHAGGTLAIVNPKIAKGLLYLPTTGPDLRPWNNAVDQGIYMGGGVAEGPYAAISKLQLGKAAFIGDSSPVEDKTPKYVYETTGGKKTTYDGFKEVDDAKLLINIINWLAKKETYTSFDQIDGLELDEPTPLLAMENPASSTEPQPEPWSTPPSGYKWWDQSTFKPGSYGSSVAPDDTSSGGIAGDFSFIAPTVVNDGEEFTVTVSGLKAAASSSITLEIGVYLPSGGAQIGLVKKDDGTWPTTYGYNKFTVTTDASGNFSKVLTLKTKPGTTGSANIRLRKDGDNVYQTTAVTIN</sequence>
<dbReference type="SUPFAM" id="SSF52317">
    <property type="entry name" value="Class I glutamine amidotransferase-like"/>
    <property type="match status" value="1"/>
</dbReference>
<dbReference type="PANTHER" id="PTHR12969:SF7">
    <property type="entry name" value="INTRAFLAGELLAR TRANSPORT PROTEIN 52 HOMOLOG"/>
    <property type="match status" value="1"/>
</dbReference>
<feature type="region of interest" description="Disordered" evidence="1">
    <location>
        <begin position="360"/>
        <end position="382"/>
    </location>
</feature>
<dbReference type="InterPro" id="IPR039975">
    <property type="entry name" value="IFT52"/>
</dbReference>
<reference evidence="3 4" key="1">
    <citation type="submission" date="2024-09" db="EMBL/GenBank/DDBJ databases">
        <authorList>
            <person name="Sun Q."/>
            <person name="Mori K."/>
        </authorList>
    </citation>
    <scope>NUCLEOTIDE SEQUENCE [LARGE SCALE GENOMIC DNA]</scope>
    <source>
        <strain evidence="3 4">CCM 7759</strain>
    </source>
</reference>
<dbReference type="Proteomes" id="UP001589776">
    <property type="component" value="Unassembled WGS sequence"/>
</dbReference>
<dbReference type="InterPro" id="IPR029062">
    <property type="entry name" value="Class_I_gatase-like"/>
</dbReference>
<keyword evidence="2" id="KW-0732">Signal</keyword>
<evidence type="ECO:0000256" key="1">
    <source>
        <dbReference type="SAM" id="MobiDB-lite"/>
    </source>
</evidence>
<organism evidence="3 4">
    <name type="scientific">Paenibacillus chartarius</name>
    <dbReference type="NCBI Taxonomy" id="747481"/>
    <lineage>
        <taxon>Bacteria</taxon>
        <taxon>Bacillati</taxon>
        <taxon>Bacillota</taxon>
        <taxon>Bacilli</taxon>
        <taxon>Bacillales</taxon>
        <taxon>Paenibacillaceae</taxon>
        <taxon>Paenibacillus</taxon>
    </lineage>
</organism>
<accession>A0ABV6DJ85</accession>
<feature type="signal peptide" evidence="2">
    <location>
        <begin position="1"/>
        <end position="30"/>
    </location>
</feature>
<name>A0ABV6DJ85_9BACL</name>
<keyword evidence="4" id="KW-1185">Reference proteome</keyword>
<protein>
    <submittedName>
        <fullName evidence="3">DNA-binding protein</fullName>
    </submittedName>
</protein>
<evidence type="ECO:0000313" key="4">
    <source>
        <dbReference type="Proteomes" id="UP001589776"/>
    </source>
</evidence>
<gene>
    <name evidence="3" type="ORF">ACFFK0_09535</name>
</gene>
<keyword evidence="3" id="KW-0238">DNA-binding</keyword>